<dbReference type="Proteomes" id="UP001152795">
    <property type="component" value="Unassembled WGS sequence"/>
</dbReference>
<accession>A0A7D9JI80</accession>
<comment type="caution">
    <text evidence="2">The sequence shown here is derived from an EMBL/GenBank/DDBJ whole genome shotgun (WGS) entry which is preliminary data.</text>
</comment>
<reference evidence="2" key="1">
    <citation type="submission" date="2020-04" db="EMBL/GenBank/DDBJ databases">
        <authorList>
            <person name="Alioto T."/>
            <person name="Alioto T."/>
            <person name="Gomez Garrido J."/>
        </authorList>
    </citation>
    <scope>NUCLEOTIDE SEQUENCE</scope>
    <source>
        <strain evidence="2">A484AB</strain>
    </source>
</reference>
<feature type="region of interest" description="Disordered" evidence="1">
    <location>
        <begin position="200"/>
        <end position="220"/>
    </location>
</feature>
<feature type="region of interest" description="Disordered" evidence="1">
    <location>
        <begin position="1"/>
        <end position="93"/>
    </location>
</feature>
<name>A0A7D9JI80_PARCT</name>
<dbReference type="EMBL" id="CACRXK020016873">
    <property type="protein sequence ID" value="CAB4030436.1"/>
    <property type="molecule type" value="Genomic_DNA"/>
</dbReference>
<evidence type="ECO:0000313" key="2">
    <source>
        <dbReference type="EMBL" id="CAB4030436.1"/>
    </source>
</evidence>
<evidence type="ECO:0000313" key="3">
    <source>
        <dbReference type="Proteomes" id="UP001152795"/>
    </source>
</evidence>
<gene>
    <name evidence="2" type="ORF">PACLA_8A020493</name>
</gene>
<sequence length="359" mass="40523">MAETEHTFLNEEKELMKPINSQNNDDDEYDNEEYYTDNNEDDNDENTLNTDANQVLLVPYSDDDDDDEDDMGDNVNNDDDDEDDENYNGDIENDDEKAISNETCALFLKQIWDKILKMGDDVKRLMLIDGERHNTMLQTLEKLVGDKKILNEAKQTAAEGELLEGHATMMDSVARKPAHATDDIIQFTKKKKNYLKEQKALSAATPAPPPAEDGDGDATQFKKGSVAAADRVIRSFLKNKGVKETDKGVKIGGKTLNFAYDDMIEDLTRNVKTTSTNLIPSQHTKLLTELKKLRMPVAYIRSQKLKNQYRDIIDRASNGSEALPSTSSPPPPYTTPRRPQSAGPQHLNRKGQLRPFMNY</sequence>
<feature type="region of interest" description="Disordered" evidence="1">
    <location>
        <begin position="316"/>
        <end position="359"/>
    </location>
</feature>
<feature type="compositionally biased region" description="Acidic residues" evidence="1">
    <location>
        <begin position="24"/>
        <end position="45"/>
    </location>
</feature>
<evidence type="ECO:0000256" key="1">
    <source>
        <dbReference type="SAM" id="MobiDB-lite"/>
    </source>
</evidence>
<proteinExistence type="predicted"/>
<organism evidence="2 3">
    <name type="scientific">Paramuricea clavata</name>
    <name type="common">Red gorgonian</name>
    <name type="synonym">Violescent sea-whip</name>
    <dbReference type="NCBI Taxonomy" id="317549"/>
    <lineage>
        <taxon>Eukaryota</taxon>
        <taxon>Metazoa</taxon>
        <taxon>Cnidaria</taxon>
        <taxon>Anthozoa</taxon>
        <taxon>Octocorallia</taxon>
        <taxon>Malacalcyonacea</taxon>
        <taxon>Plexauridae</taxon>
        <taxon>Paramuricea</taxon>
    </lineage>
</organism>
<feature type="compositionally biased region" description="Acidic residues" evidence="1">
    <location>
        <begin position="61"/>
        <end position="93"/>
    </location>
</feature>
<keyword evidence="3" id="KW-1185">Reference proteome</keyword>
<dbReference type="AlphaFoldDB" id="A0A7D9JI80"/>
<feature type="compositionally biased region" description="Basic and acidic residues" evidence="1">
    <location>
        <begin position="1"/>
        <end position="16"/>
    </location>
</feature>
<protein>
    <submittedName>
        <fullName evidence="2">Uncharacterized protein</fullName>
    </submittedName>
</protein>